<comment type="subcellular location">
    <subcellularLocation>
        <location evidence="1">Membrane</location>
        <topology evidence="1">Multi-pass membrane protein</topology>
    </subcellularLocation>
</comment>
<dbReference type="EMBL" id="HBHW01038592">
    <property type="protein sequence ID" value="CAE0061513.1"/>
    <property type="molecule type" value="Transcribed_RNA"/>
</dbReference>
<proteinExistence type="inferred from homology"/>
<evidence type="ECO:0000256" key="7">
    <source>
        <dbReference type="RuleBase" id="RU363079"/>
    </source>
</evidence>
<name>A0A7S3EMR0_9RHOD</name>
<organism evidence="8">
    <name type="scientific">Rhodosorus marinus</name>
    <dbReference type="NCBI Taxonomy" id="101924"/>
    <lineage>
        <taxon>Eukaryota</taxon>
        <taxon>Rhodophyta</taxon>
        <taxon>Stylonematophyceae</taxon>
        <taxon>Stylonematales</taxon>
        <taxon>Stylonemataceae</taxon>
        <taxon>Rhodosorus</taxon>
    </lineage>
</organism>
<evidence type="ECO:0000313" key="9">
    <source>
        <dbReference type="EMBL" id="CAE0061530.1"/>
    </source>
</evidence>
<dbReference type="EMBL" id="HBHW01038614">
    <property type="protein sequence ID" value="CAE0061530.1"/>
    <property type="molecule type" value="Transcribed_RNA"/>
</dbReference>
<sequence>MPNLGEILMGERDELTAMKAYMLGDRTCSIQCTKTLNAKQLKALREKIQEDYYMHLNVDNMALVIRGTSGEGSYPILGMPIGKFQDGDAVLHNHYKLLIKYHKSEFSATDLNIKNRKDDEVFNIVGFEGSPESRDYEDASEKEIVKQCKVCKLSRAHEEDPARWPRRSWPGSIRAIWFRVVGGEWGGIGTIAREH</sequence>
<dbReference type="GO" id="GO:0072657">
    <property type="term" value="P:protein localization to membrane"/>
    <property type="evidence" value="ECO:0007669"/>
    <property type="project" value="TreeGrafter"/>
</dbReference>
<evidence type="ECO:0000256" key="1">
    <source>
        <dbReference type="ARBA" id="ARBA00004141"/>
    </source>
</evidence>
<dbReference type="PANTHER" id="PTHR10766">
    <property type="entry name" value="TRANSMEMBRANE 9 SUPERFAMILY PROTEIN"/>
    <property type="match status" value="1"/>
</dbReference>
<keyword evidence="4" id="KW-0732">Signal</keyword>
<keyword evidence="3" id="KW-0812">Transmembrane</keyword>
<evidence type="ECO:0000256" key="5">
    <source>
        <dbReference type="ARBA" id="ARBA00022989"/>
    </source>
</evidence>
<accession>A0A7S3EMR0</accession>
<evidence type="ECO:0000313" key="8">
    <source>
        <dbReference type="EMBL" id="CAE0061513.1"/>
    </source>
</evidence>
<dbReference type="AlphaFoldDB" id="A0A7S3EMR0"/>
<evidence type="ECO:0000256" key="2">
    <source>
        <dbReference type="ARBA" id="ARBA00005227"/>
    </source>
</evidence>
<keyword evidence="5" id="KW-1133">Transmembrane helix</keyword>
<evidence type="ECO:0000256" key="3">
    <source>
        <dbReference type="ARBA" id="ARBA00022692"/>
    </source>
</evidence>
<keyword evidence="6" id="KW-0472">Membrane</keyword>
<gene>
    <name evidence="8" type="ORF">RMAR00112_LOCUS29582</name>
    <name evidence="9" type="ORF">RMAR00112_LOCUS29599</name>
</gene>
<protein>
    <recommendedName>
        <fullName evidence="7">Transmembrane 9 superfamily member</fullName>
    </recommendedName>
</protein>
<evidence type="ECO:0000256" key="4">
    <source>
        <dbReference type="ARBA" id="ARBA00022729"/>
    </source>
</evidence>
<dbReference type="Pfam" id="PF02990">
    <property type="entry name" value="EMP70"/>
    <property type="match status" value="1"/>
</dbReference>
<dbReference type="GO" id="GO:0016020">
    <property type="term" value="C:membrane"/>
    <property type="evidence" value="ECO:0007669"/>
    <property type="project" value="UniProtKB-SubCell"/>
</dbReference>
<reference evidence="8" key="1">
    <citation type="submission" date="2021-01" db="EMBL/GenBank/DDBJ databases">
        <authorList>
            <person name="Corre E."/>
            <person name="Pelletier E."/>
            <person name="Niang G."/>
            <person name="Scheremetjew M."/>
            <person name="Finn R."/>
            <person name="Kale V."/>
            <person name="Holt S."/>
            <person name="Cochrane G."/>
            <person name="Meng A."/>
            <person name="Brown T."/>
            <person name="Cohen L."/>
        </authorList>
    </citation>
    <scope>NUCLEOTIDE SEQUENCE</scope>
    <source>
        <strain evidence="8">CCMP 769</strain>
    </source>
</reference>
<dbReference type="InterPro" id="IPR004240">
    <property type="entry name" value="EMP70"/>
</dbReference>
<comment type="similarity">
    <text evidence="2 7">Belongs to the nonaspanin (TM9SF) (TC 9.A.2) family.</text>
</comment>
<evidence type="ECO:0000256" key="6">
    <source>
        <dbReference type="ARBA" id="ARBA00023136"/>
    </source>
</evidence>